<accession>A0AA86GKI4</accession>
<reference evidence="1 2" key="1">
    <citation type="journal article" date="2016" name="BMC Genomics">
        <title>Genomic analysis of the nitrate-respiring Sphingopyxis granuli (formerly Sphingomonas macrogoltabida) strain TFA.</title>
        <authorList>
            <person name="Garcia-Romero I."/>
            <person name="Perez-Pulido A.J."/>
            <person name="Gonzalez-Flores Y.E."/>
            <person name="Reyes-Ramirez F."/>
            <person name="Santero E."/>
            <person name="Floriano B."/>
        </authorList>
    </citation>
    <scope>NUCLEOTIDE SEQUENCE [LARGE SCALE GENOMIC DNA]</scope>
    <source>
        <strain evidence="1 2">TFA</strain>
    </source>
</reference>
<evidence type="ECO:0000313" key="2">
    <source>
        <dbReference type="Proteomes" id="UP000058599"/>
    </source>
</evidence>
<dbReference type="EMBL" id="CP012199">
    <property type="protein sequence ID" value="AMG73831.1"/>
    <property type="molecule type" value="Genomic_DNA"/>
</dbReference>
<dbReference type="RefSeq" id="WP_172709629.1">
    <property type="nucleotide sequence ID" value="NZ_CP012199.1"/>
</dbReference>
<keyword evidence="2" id="KW-1185">Reference proteome</keyword>
<proteinExistence type="predicted"/>
<protein>
    <submittedName>
        <fullName evidence="1">Uncharacterized protein</fullName>
    </submittedName>
</protein>
<sequence>MTRELTETVLRVVERAPQWVRRDLDSKDPVARIRAEESLAAMITNALERQSAA</sequence>
<organism evidence="1 2">
    <name type="scientific">Sphingopyxis granuli</name>
    <dbReference type="NCBI Taxonomy" id="267128"/>
    <lineage>
        <taxon>Bacteria</taxon>
        <taxon>Pseudomonadati</taxon>
        <taxon>Pseudomonadota</taxon>
        <taxon>Alphaproteobacteria</taxon>
        <taxon>Sphingomonadales</taxon>
        <taxon>Sphingomonadaceae</taxon>
        <taxon>Sphingopyxis</taxon>
    </lineage>
</organism>
<dbReference type="AlphaFoldDB" id="A0AA86GKI4"/>
<name>A0AA86GKI4_9SPHN</name>
<gene>
    <name evidence="1" type="ORF">SGRAN_1442</name>
</gene>
<dbReference type="KEGG" id="sgi:SGRAN_1442"/>
<dbReference type="Proteomes" id="UP000058599">
    <property type="component" value="Chromosome"/>
</dbReference>
<evidence type="ECO:0000313" key="1">
    <source>
        <dbReference type="EMBL" id="AMG73831.1"/>
    </source>
</evidence>